<dbReference type="Pfam" id="PF18291">
    <property type="entry name" value="HU-HIG"/>
    <property type="match status" value="1"/>
</dbReference>
<accession>A0A413VRG6</accession>
<dbReference type="InterPro" id="IPR005902">
    <property type="entry name" value="HU_DNA-bd_put"/>
</dbReference>
<sequence length="211" mass="24196">MAQYIMEEMPDIHKTGERVLYPRFAMIDQIDFNGLVRRITDTSGFKPGEIEGILKQAALEMAKLMANGCSVKLDGIGTFTPALTLREGKEREEIGETGKHRNAQSIIVGGVNFRVDRSMIRNINERCYLERANWKSRRSSEKYTPEQRLERAIKYLDEHPYLTVREYQKLTGLLRTTATNELKQWAKLPDSGIDTSGRGAHRVYIKQSTKE</sequence>
<reference evidence="3 4" key="1">
    <citation type="submission" date="2018-08" db="EMBL/GenBank/DDBJ databases">
        <title>A genome reference for cultivated species of the human gut microbiota.</title>
        <authorList>
            <person name="Zou Y."/>
            <person name="Xue W."/>
            <person name="Luo G."/>
        </authorList>
    </citation>
    <scope>NUCLEOTIDE SEQUENCE [LARGE SCALE GENOMIC DNA]</scope>
    <source>
        <strain evidence="3 4">AM40-30BH</strain>
    </source>
</reference>
<protein>
    <submittedName>
        <fullName evidence="3">DNA-binding protein</fullName>
    </submittedName>
</protein>
<evidence type="ECO:0000259" key="2">
    <source>
        <dbReference type="Pfam" id="PF18291"/>
    </source>
</evidence>
<evidence type="ECO:0000256" key="1">
    <source>
        <dbReference type="ARBA" id="ARBA00023125"/>
    </source>
</evidence>
<evidence type="ECO:0000313" key="4">
    <source>
        <dbReference type="Proteomes" id="UP000284379"/>
    </source>
</evidence>
<dbReference type="NCBIfam" id="TIGR01201">
    <property type="entry name" value="HU_rel"/>
    <property type="match status" value="1"/>
</dbReference>
<keyword evidence="1 3" id="KW-0238">DNA-binding</keyword>
<dbReference type="RefSeq" id="WP_007484630.1">
    <property type="nucleotide sequence ID" value="NZ_CABJFV010000005.1"/>
</dbReference>
<proteinExistence type="predicted"/>
<dbReference type="AlphaFoldDB" id="A0A413VRG6"/>
<feature type="domain" description="HU" evidence="2">
    <location>
        <begin position="2"/>
        <end position="128"/>
    </location>
</feature>
<dbReference type="InterPro" id="IPR041607">
    <property type="entry name" value="HU-HIG"/>
</dbReference>
<gene>
    <name evidence="3" type="ORF">DW888_09205</name>
</gene>
<organism evidence="3 4">
    <name type="scientific">Bacteroides nordii</name>
    <dbReference type="NCBI Taxonomy" id="291645"/>
    <lineage>
        <taxon>Bacteria</taxon>
        <taxon>Pseudomonadati</taxon>
        <taxon>Bacteroidota</taxon>
        <taxon>Bacteroidia</taxon>
        <taxon>Bacteroidales</taxon>
        <taxon>Bacteroidaceae</taxon>
        <taxon>Bacteroides</taxon>
    </lineage>
</organism>
<dbReference type="SUPFAM" id="SSF47729">
    <property type="entry name" value="IHF-like DNA-binding proteins"/>
    <property type="match status" value="1"/>
</dbReference>
<evidence type="ECO:0000313" key="3">
    <source>
        <dbReference type="EMBL" id="RHB36064.1"/>
    </source>
</evidence>
<dbReference type="GeneID" id="69501317"/>
<dbReference type="EMBL" id="QSGO01000005">
    <property type="protein sequence ID" value="RHB36064.1"/>
    <property type="molecule type" value="Genomic_DNA"/>
</dbReference>
<dbReference type="Proteomes" id="UP000284379">
    <property type="component" value="Unassembled WGS sequence"/>
</dbReference>
<dbReference type="GO" id="GO:0003677">
    <property type="term" value="F:DNA binding"/>
    <property type="evidence" value="ECO:0007669"/>
    <property type="project" value="UniProtKB-KW"/>
</dbReference>
<comment type="caution">
    <text evidence="3">The sequence shown here is derived from an EMBL/GenBank/DDBJ whole genome shotgun (WGS) entry which is preliminary data.</text>
</comment>
<dbReference type="InterPro" id="IPR010992">
    <property type="entry name" value="IHF-like_DNA-bd_dom_sf"/>
</dbReference>
<name>A0A413VRG6_9BACE</name>